<protein>
    <submittedName>
        <fullName evidence="1">Uncharacterized protein</fullName>
    </submittedName>
</protein>
<name>A0A193QL15_SODGM</name>
<dbReference type="EMBL" id="LN854557">
    <property type="protein sequence ID" value="CRL45788.1"/>
    <property type="molecule type" value="Genomic_DNA"/>
</dbReference>
<dbReference type="Proteomes" id="UP000245838">
    <property type="component" value="Chromosome sggmmb4_Chromosome"/>
</dbReference>
<reference evidence="1 2" key="1">
    <citation type="submission" date="2015-05" db="EMBL/GenBank/DDBJ databases">
        <authorList>
            <person name="Goodhead I."/>
        </authorList>
    </citation>
    <scope>NUCLEOTIDE SEQUENCE [LARGE SCALE GENOMIC DNA]</scope>
    <source>
        <strain evidence="2">morsitans</strain>
    </source>
</reference>
<accession>A0A193QL15</accession>
<organism evidence="1 2">
    <name type="scientific">Sodalis glossinidius (strain morsitans)</name>
    <dbReference type="NCBI Taxonomy" id="343509"/>
    <lineage>
        <taxon>Bacteria</taxon>
        <taxon>Pseudomonadati</taxon>
        <taxon>Pseudomonadota</taxon>
        <taxon>Gammaproteobacteria</taxon>
        <taxon>Enterobacterales</taxon>
        <taxon>Bruguierivoracaceae</taxon>
        <taxon>Sodalis</taxon>
    </lineage>
</organism>
<sequence>MPRLSLSDTLNESYGRLVQVLRTHDGDVS</sequence>
<evidence type="ECO:0000313" key="1">
    <source>
        <dbReference type="EMBL" id="CRL45788.1"/>
    </source>
</evidence>
<dbReference type="AlphaFoldDB" id="A0A193QL15"/>
<gene>
    <name evidence="1" type="ORF">SGGMMB4_03834</name>
</gene>
<evidence type="ECO:0000313" key="2">
    <source>
        <dbReference type="Proteomes" id="UP000245838"/>
    </source>
</evidence>
<proteinExistence type="predicted"/>